<dbReference type="InterPro" id="IPR035892">
    <property type="entry name" value="C2_domain_sf"/>
</dbReference>
<dbReference type="PROSITE" id="PS50004">
    <property type="entry name" value="C2"/>
    <property type="match status" value="1"/>
</dbReference>
<evidence type="ECO:0000313" key="6">
    <source>
        <dbReference type="EnsemblProtists" id="EKX39904"/>
    </source>
</evidence>
<dbReference type="PANTHER" id="PTHR45911:SF4">
    <property type="entry name" value="MULTIPLE C2 AND TRANSMEMBRANE DOMAIN-CONTAINING PROTEIN"/>
    <property type="match status" value="1"/>
</dbReference>
<keyword evidence="1" id="KW-0479">Metal-binding</keyword>
<evidence type="ECO:0000313" key="7">
    <source>
        <dbReference type="Proteomes" id="UP000011087"/>
    </source>
</evidence>
<gene>
    <name evidence="5" type="ORF">GUITHDRAFT_113898</name>
</gene>
<feature type="compositionally biased region" description="Polar residues" evidence="3">
    <location>
        <begin position="309"/>
        <end position="327"/>
    </location>
</feature>
<dbReference type="RefSeq" id="XP_005826884.1">
    <property type="nucleotide sequence ID" value="XM_005826827.1"/>
</dbReference>
<evidence type="ECO:0000256" key="1">
    <source>
        <dbReference type="ARBA" id="ARBA00022723"/>
    </source>
</evidence>
<dbReference type="Gene3D" id="2.60.40.150">
    <property type="entry name" value="C2 domain"/>
    <property type="match status" value="1"/>
</dbReference>
<feature type="compositionally biased region" description="Polar residues" evidence="3">
    <location>
        <begin position="583"/>
        <end position="603"/>
    </location>
</feature>
<feature type="region of interest" description="Disordered" evidence="3">
    <location>
        <begin position="573"/>
        <end position="639"/>
    </location>
</feature>
<name>L1IVJ0_GUITC</name>
<keyword evidence="2" id="KW-0106">Calcium</keyword>
<evidence type="ECO:0000256" key="2">
    <source>
        <dbReference type="ARBA" id="ARBA00022837"/>
    </source>
</evidence>
<dbReference type="AlphaFoldDB" id="L1IVJ0"/>
<reference evidence="6" key="3">
    <citation type="submission" date="2016-03" db="UniProtKB">
        <authorList>
            <consortium name="EnsemblProtists"/>
        </authorList>
    </citation>
    <scope>IDENTIFICATION</scope>
</reference>
<evidence type="ECO:0000313" key="5">
    <source>
        <dbReference type="EMBL" id="EKX39904.1"/>
    </source>
</evidence>
<dbReference type="EMBL" id="JH993035">
    <property type="protein sequence ID" value="EKX39904.1"/>
    <property type="molecule type" value="Genomic_DNA"/>
</dbReference>
<protein>
    <recommendedName>
        <fullName evidence="4">C2 domain-containing protein</fullName>
    </recommendedName>
</protein>
<dbReference type="STRING" id="905079.L1IVJ0"/>
<evidence type="ECO:0000259" key="4">
    <source>
        <dbReference type="PROSITE" id="PS50004"/>
    </source>
</evidence>
<dbReference type="eggNOG" id="KOG1030">
    <property type="taxonomic scope" value="Eukaryota"/>
</dbReference>
<dbReference type="Proteomes" id="UP000011087">
    <property type="component" value="Unassembled WGS sequence"/>
</dbReference>
<dbReference type="KEGG" id="gtt:GUITHDRAFT_113898"/>
<dbReference type="GO" id="GO:0016020">
    <property type="term" value="C:membrane"/>
    <property type="evidence" value="ECO:0007669"/>
    <property type="project" value="TreeGrafter"/>
</dbReference>
<dbReference type="OrthoDB" id="1562946at2759"/>
<dbReference type="HOGENOM" id="CLU_428635_0_0_1"/>
<dbReference type="SMART" id="SM00239">
    <property type="entry name" value="C2"/>
    <property type="match status" value="1"/>
</dbReference>
<dbReference type="EnsemblProtists" id="EKX39904">
    <property type="protein sequence ID" value="EKX39904"/>
    <property type="gene ID" value="GUITHDRAFT_113898"/>
</dbReference>
<dbReference type="GO" id="GO:0005509">
    <property type="term" value="F:calcium ion binding"/>
    <property type="evidence" value="ECO:0007669"/>
    <property type="project" value="TreeGrafter"/>
</dbReference>
<accession>L1IVJ0</accession>
<proteinExistence type="predicted"/>
<sequence>MVAKRRKKRTVARELYIHIVSARYLPAMDPNGLCDCFCRIKLNDALLGKTKTIYRNRFPRWDAKFGPFRLESPFQTIVVELEDEDISRNDLIGYASVDVADVALAKGRRVRRWFGVRRIEAEYKPWERRANSEDEWIRENDGEFAVSKENNVSEVLLEVSYRGDYYNEIQDLLKRLFEGARPPPPSADEMFRKLMEEANAHEDGEAVEVLEAKDQALIRTMKKAQQGTLRPQSSERLLHTPFSAPGGWSRPVGTLDYHGERTRPSTTAAAQTLLNEERSPRALAVKLFLPGDGEQGVRRDAFARRSAQRGRNTEQAARSPTSVSSPRRYSDIREASVSPFSRALHSPLHQATPLLRSRALHPVQDTIKHCYAEVESGSVQVRWEVKTFGVGGAKMSVKRMGWRMEDGGWRMEDGREKEDEEKALVVQAPVLEQNPSSSSSSWCSIGVRARVSALGPGGLEQEQEQGSGEWLVEGSGRHGVENVESYISMLIRIASVEANEGKVPQCKKSVFRAVETCERLVGAQSQFMLNTLWRCVQLLMKIELLDDAEEYLMRMLEILQEKKRSQELAENLHLPSPLRRTGQPAQQDSNEEQISVVTRQLNDLNRLKKKSSKKPEPVKASSAKSSSKQDARLKATPCP</sequence>
<keyword evidence="7" id="KW-1185">Reference proteome</keyword>
<dbReference type="GeneID" id="17296679"/>
<dbReference type="PANTHER" id="PTHR45911">
    <property type="entry name" value="C2 DOMAIN-CONTAINING PROTEIN"/>
    <property type="match status" value="1"/>
</dbReference>
<dbReference type="SUPFAM" id="SSF49562">
    <property type="entry name" value="C2 domain (Calcium/lipid-binding domain, CaLB)"/>
    <property type="match status" value="1"/>
</dbReference>
<feature type="region of interest" description="Disordered" evidence="3">
    <location>
        <begin position="304"/>
        <end position="329"/>
    </location>
</feature>
<organism evidence="5">
    <name type="scientific">Guillardia theta (strain CCMP2712)</name>
    <name type="common">Cryptophyte</name>
    <dbReference type="NCBI Taxonomy" id="905079"/>
    <lineage>
        <taxon>Eukaryota</taxon>
        <taxon>Cryptophyceae</taxon>
        <taxon>Pyrenomonadales</taxon>
        <taxon>Geminigeraceae</taxon>
        <taxon>Guillardia</taxon>
    </lineage>
</organism>
<dbReference type="InterPro" id="IPR000008">
    <property type="entry name" value="C2_dom"/>
</dbReference>
<feature type="domain" description="C2" evidence="4">
    <location>
        <begin position="1"/>
        <end position="114"/>
    </location>
</feature>
<reference evidence="5 7" key="1">
    <citation type="journal article" date="2012" name="Nature">
        <title>Algal genomes reveal evolutionary mosaicism and the fate of nucleomorphs.</title>
        <authorList>
            <consortium name="DOE Joint Genome Institute"/>
            <person name="Curtis B.A."/>
            <person name="Tanifuji G."/>
            <person name="Burki F."/>
            <person name="Gruber A."/>
            <person name="Irimia M."/>
            <person name="Maruyama S."/>
            <person name="Arias M.C."/>
            <person name="Ball S.G."/>
            <person name="Gile G.H."/>
            <person name="Hirakawa Y."/>
            <person name="Hopkins J.F."/>
            <person name="Kuo A."/>
            <person name="Rensing S.A."/>
            <person name="Schmutz J."/>
            <person name="Symeonidi A."/>
            <person name="Elias M."/>
            <person name="Eveleigh R.J."/>
            <person name="Herman E.K."/>
            <person name="Klute M.J."/>
            <person name="Nakayama T."/>
            <person name="Obornik M."/>
            <person name="Reyes-Prieto A."/>
            <person name="Armbrust E.V."/>
            <person name="Aves S.J."/>
            <person name="Beiko R.G."/>
            <person name="Coutinho P."/>
            <person name="Dacks J.B."/>
            <person name="Durnford D.G."/>
            <person name="Fast N.M."/>
            <person name="Green B.R."/>
            <person name="Grisdale C.J."/>
            <person name="Hempel F."/>
            <person name="Henrissat B."/>
            <person name="Hoppner M.P."/>
            <person name="Ishida K."/>
            <person name="Kim E."/>
            <person name="Koreny L."/>
            <person name="Kroth P.G."/>
            <person name="Liu Y."/>
            <person name="Malik S.B."/>
            <person name="Maier U.G."/>
            <person name="McRose D."/>
            <person name="Mock T."/>
            <person name="Neilson J.A."/>
            <person name="Onodera N.T."/>
            <person name="Poole A.M."/>
            <person name="Pritham E.J."/>
            <person name="Richards T.A."/>
            <person name="Rocap G."/>
            <person name="Roy S.W."/>
            <person name="Sarai C."/>
            <person name="Schaack S."/>
            <person name="Shirato S."/>
            <person name="Slamovits C.H."/>
            <person name="Spencer D.F."/>
            <person name="Suzuki S."/>
            <person name="Worden A.Z."/>
            <person name="Zauner S."/>
            <person name="Barry K."/>
            <person name="Bell C."/>
            <person name="Bharti A.K."/>
            <person name="Crow J.A."/>
            <person name="Grimwood J."/>
            <person name="Kramer R."/>
            <person name="Lindquist E."/>
            <person name="Lucas S."/>
            <person name="Salamov A."/>
            <person name="McFadden G.I."/>
            <person name="Lane C.E."/>
            <person name="Keeling P.J."/>
            <person name="Gray M.W."/>
            <person name="Grigoriev I.V."/>
            <person name="Archibald J.M."/>
        </authorList>
    </citation>
    <scope>NUCLEOTIDE SEQUENCE</scope>
    <source>
        <strain evidence="5 7">CCMP2712</strain>
    </source>
</reference>
<reference evidence="7" key="2">
    <citation type="submission" date="2012-11" db="EMBL/GenBank/DDBJ databases">
        <authorList>
            <person name="Kuo A."/>
            <person name="Curtis B.A."/>
            <person name="Tanifuji G."/>
            <person name="Burki F."/>
            <person name="Gruber A."/>
            <person name="Irimia M."/>
            <person name="Maruyama S."/>
            <person name="Arias M.C."/>
            <person name="Ball S.G."/>
            <person name="Gile G.H."/>
            <person name="Hirakawa Y."/>
            <person name="Hopkins J.F."/>
            <person name="Rensing S.A."/>
            <person name="Schmutz J."/>
            <person name="Symeonidi A."/>
            <person name="Elias M."/>
            <person name="Eveleigh R.J."/>
            <person name="Herman E.K."/>
            <person name="Klute M.J."/>
            <person name="Nakayama T."/>
            <person name="Obornik M."/>
            <person name="Reyes-Prieto A."/>
            <person name="Armbrust E.V."/>
            <person name="Aves S.J."/>
            <person name="Beiko R.G."/>
            <person name="Coutinho P."/>
            <person name="Dacks J.B."/>
            <person name="Durnford D.G."/>
            <person name="Fast N.M."/>
            <person name="Green B.R."/>
            <person name="Grisdale C."/>
            <person name="Hempe F."/>
            <person name="Henrissat B."/>
            <person name="Hoppner M.P."/>
            <person name="Ishida K.-I."/>
            <person name="Kim E."/>
            <person name="Koreny L."/>
            <person name="Kroth P.G."/>
            <person name="Liu Y."/>
            <person name="Malik S.-B."/>
            <person name="Maier U.G."/>
            <person name="McRose D."/>
            <person name="Mock T."/>
            <person name="Neilson J.A."/>
            <person name="Onodera N.T."/>
            <person name="Poole A.M."/>
            <person name="Pritham E.J."/>
            <person name="Richards T.A."/>
            <person name="Rocap G."/>
            <person name="Roy S.W."/>
            <person name="Sarai C."/>
            <person name="Schaack S."/>
            <person name="Shirato S."/>
            <person name="Slamovits C.H."/>
            <person name="Spencer D.F."/>
            <person name="Suzuki S."/>
            <person name="Worden A.Z."/>
            <person name="Zauner S."/>
            <person name="Barry K."/>
            <person name="Bell C."/>
            <person name="Bharti A.K."/>
            <person name="Crow J.A."/>
            <person name="Grimwood J."/>
            <person name="Kramer R."/>
            <person name="Lindquist E."/>
            <person name="Lucas S."/>
            <person name="Salamov A."/>
            <person name="McFadden G.I."/>
            <person name="Lane C.E."/>
            <person name="Keeling P.J."/>
            <person name="Gray M.W."/>
            <person name="Grigoriev I.V."/>
            <person name="Archibald J.M."/>
        </authorList>
    </citation>
    <scope>NUCLEOTIDE SEQUENCE</scope>
    <source>
        <strain evidence="7">CCMP2712</strain>
    </source>
</reference>
<dbReference type="PaxDb" id="55529-EKX39904"/>
<dbReference type="CDD" id="cd00030">
    <property type="entry name" value="C2"/>
    <property type="match status" value="1"/>
</dbReference>
<dbReference type="Pfam" id="PF00168">
    <property type="entry name" value="C2"/>
    <property type="match status" value="1"/>
</dbReference>
<evidence type="ECO:0000256" key="3">
    <source>
        <dbReference type="SAM" id="MobiDB-lite"/>
    </source>
</evidence>